<dbReference type="InterPro" id="IPR015424">
    <property type="entry name" value="PyrdxlP-dep_Trfase"/>
</dbReference>
<evidence type="ECO:0000256" key="5">
    <source>
        <dbReference type="ARBA" id="ARBA00022898"/>
    </source>
</evidence>
<name>A0ABX0X7R4_9BACT</name>
<evidence type="ECO:0000256" key="1">
    <source>
        <dbReference type="ARBA" id="ARBA00001933"/>
    </source>
</evidence>
<dbReference type="SUPFAM" id="SSF53383">
    <property type="entry name" value="PLP-dependent transferases"/>
    <property type="match status" value="1"/>
</dbReference>
<dbReference type="InterPro" id="IPR015421">
    <property type="entry name" value="PyrdxlP-dep_Trfase_major"/>
</dbReference>
<dbReference type="InterPro" id="IPR015422">
    <property type="entry name" value="PyrdxlP-dep_Trfase_small"/>
</dbReference>
<dbReference type="Gene3D" id="3.40.640.10">
    <property type="entry name" value="Type I PLP-dependent aspartate aminotransferase-like (Major domain)"/>
    <property type="match status" value="1"/>
</dbReference>
<proteinExistence type="inferred from homology"/>
<keyword evidence="3 6" id="KW-0032">Aminotransferase</keyword>
<accession>A0ABX0X7R4</accession>
<keyword evidence="5" id="KW-0663">Pyridoxal phosphate</keyword>
<protein>
    <recommendedName>
        <fullName evidence="6">Aminotransferase</fullName>
        <ecNumber evidence="6">2.6.1.-</ecNumber>
    </recommendedName>
</protein>
<evidence type="ECO:0000256" key="3">
    <source>
        <dbReference type="ARBA" id="ARBA00022576"/>
    </source>
</evidence>
<dbReference type="RefSeq" id="WP_168035802.1">
    <property type="nucleotide sequence ID" value="NZ_JAATJH010000001.1"/>
</dbReference>
<dbReference type="InterPro" id="IPR050596">
    <property type="entry name" value="AspAT/PAT-like"/>
</dbReference>
<evidence type="ECO:0000313" key="9">
    <source>
        <dbReference type="Proteomes" id="UP000770785"/>
    </source>
</evidence>
<keyword evidence="4 6" id="KW-0808">Transferase</keyword>
<dbReference type="CDD" id="cd00609">
    <property type="entry name" value="AAT_like"/>
    <property type="match status" value="1"/>
</dbReference>
<feature type="domain" description="Aminotransferase class I/classII large" evidence="7">
    <location>
        <begin position="36"/>
        <end position="393"/>
    </location>
</feature>
<dbReference type="EC" id="2.6.1.-" evidence="6"/>
<evidence type="ECO:0000259" key="7">
    <source>
        <dbReference type="Pfam" id="PF00155"/>
    </source>
</evidence>
<evidence type="ECO:0000256" key="6">
    <source>
        <dbReference type="RuleBase" id="RU000481"/>
    </source>
</evidence>
<comment type="caution">
    <text evidence="8">The sequence shown here is derived from an EMBL/GenBank/DDBJ whole genome shotgun (WGS) entry which is preliminary data.</text>
</comment>
<dbReference type="PANTHER" id="PTHR46383:SF1">
    <property type="entry name" value="ASPARTATE AMINOTRANSFERASE"/>
    <property type="match status" value="1"/>
</dbReference>
<evidence type="ECO:0000256" key="4">
    <source>
        <dbReference type="ARBA" id="ARBA00022679"/>
    </source>
</evidence>
<dbReference type="PANTHER" id="PTHR46383">
    <property type="entry name" value="ASPARTATE AMINOTRANSFERASE"/>
    <property type="match status" value="1"/>
</dbReference>
<dbReference type="Proteomes" id="UP000770785">
    <property type="component" value="Unassembled WGS sequence"/>
</dbReference>
<reference evidence="8 9" key="1">
    <citation type="submission" date="2020-03" db="EMBL/GenBank/DDBJ databases">
        <title>Genomic Encyclopedia of Type Strains, Phase IV (KMG-IV): sequencing the most valuable type-strain genomes for metagenomic binning, comparative biology and taxonomic classification.</title>
        <authorList>
            <person name="Goeker M."/>
        </authorList>
    </citation>
    <scope>NUCLEOTIDE SEQUENCE [LARGE SCALE GENOMIC DNA]</scope>
    <source>
        <strain evidence="8 9">DSM 105096</strain>
    </source>
</reference>
<organism evidence="8 9">
    <name type="scientific">Neolewinella antarctica</name>
    <dbReference type="NCBI Taxonomy" id="442734"/>
    <lineage>
        <taxon>Bacteria</taxon>
        <taxon>Pseudomonadati</taxon>
        <taxon>Bacteroidota</taxon>
        <taxon>Saprospiria</taxon>
        <taxon>Saprospirales</taxon>
        <taxon>Lewinellaceae</taxon>
        <taxon>Neolewinella</taxon>
    </lineage>
</organism>
<dbReference type="EMBL" id="JAATJH010000001">
    <property type="protein sequence ID" value="NJC25024.1"/>
    <property type="molecule type" value="Genomic_DNA"/>
</dbReference>
<dbReference type="Gene3D" id="3.90.1150.10">
    <property type="entry name" value="Aspartate Aminotransferase, domain 1"/>
    <property type="match status" value="1"/>
</dbReference>
<keyword evidence="9" id="KW-1185">Reference proteome</keyword>
<dbReference type="Pfam" id="PF00155">
    <property type="entry name" value="Aminotran_1_2"/>
    <property type="match status" value="1"/>
</dbReference>
<comment type="similarity">
    <text evidence="2 6">Belongs to the class-I pyridoxal-phosphate-dependent aminotransferase family.</text>
</comment>
<gene>
    <name evidence="8" type="ORF">GGR27_000505</name>
</gene>
<sequence>MATPKSPLSDTVLNMTESATLKMAALGREAKAQGHDVIALSLGEPDFDTPEHIKEAAKVALDEGYTKYTPVPGYPELRQAIADKFRNENGLDYTADQIVVSNGAKQSIFNIAHALLNEGDEVIILAPFWVSYSAIVELAGGTPVPVGAGIEDDYKVSADAIAAAITDKTKFILFSSPCNPTGSVYTGDELSAIARMLVRFPDVYVVSDEIYELINFTGEHASIGACPEVKDRTITVNGFAKGFAMTGWRLGYMGAPLEIAKACTKLQGQSTSGANSIAQRAGLHALTTSLAPSHAMKDAFAKRRELIIGGLKKIEGLKVNHPQGAFYLFPDVSAFFGKSAGGSTINDSDELAEYLLTSAHVATVGGSSFGAPDCLRISYAASEEQLTEAIARITKALGELK</sequence>
<evidence type="ECO:0000313" key="8">
    <source>
        <dbReference type="EMBL" id="NJC25024.1"/>
    </source>
</evidence>
<dbReference type="InterPro" id="IPR004839">
    <property type="entry name" value="Aminotransferase_I/II_large"/>
</dbReference>
<evidence type="ECO:0000256" key="2">
    <source>
        <dbReference type="ARBA" id="ARBA00007441"/>
    </source>
</evidence>
<comment type="cofactor">
    <cofactor evidence="1 6">
        <name>pyridoxal 5'-phosphate</name>
        <dbReference type="ChEBI" id="CHEBI:597326"/>
    </cofactor>
</comment>
<dbReference type="InterPro" id="IPR004838">
    <property type="entry name" value="NHTrfase_class1_PyrdxlP-BS"/>
</dbReference>
<dbReference type="GO" id="GO:0004069">
    <property type="term" value="F:L-aspartate:2-oxoglutarate aminotransferase activity"/>
    <property type="evidence" value="ECO:0007669"/>
    <property type="project" value="UniProtKB-EC"/>
</dbReference>
<dbReference type="PROSITE" id="PS00105">
    <property type="entry name" value="AA_TRANSFER_CLASS_1"/>
    <property type="match status" value="1"/>
</dbReference>